<name>A0ABW5GTK8_9PSEU</name>
<comment type="caution">
    <text evidence="2">The sequence shown here is derived from an EMBL/GenBank/DDBJ whole genome shotgun (WGS) entry which is preliminary data.</text>
</comment>
<gene>
    <name evidence="2" type="ORF">ACFSYJ_36420</name>
</gene>
<proteinExistence type="predicted"/>
<feature type="compositionally biased region" description="Basic and acidic residues" evidence="1">
    <location>
        <begin position="64"/>
        <end position="73"/>
    </location>
</feature>
<evidence type="ECO:0000313" key="3">
    <source>
        <dbReference type="Proteomes" id="UP001597419"/>
    </source>
</evidence>
<dbReference type="EMBL" id="JBHUKU010000024">
    <property type="protein sequence ID" value="MFD2464151.1"/>
    <property type="molecule type" value="Genomic_DNA"/>
</dbReference>
<sequence>MADPEFFLGPDGKLHPVTPKKTGGVAAVAAMALGAVVAVSGTSLENTATSSDTGGGSGGGGKASGEESARAEHPAEALRFLGLTTVSTLGSRREPTCVPHTSGQLRQFLQRHPCASLSRMSLTAGDGAGTTIAITVAWIHMPRPEQAAELETRTGDVEPLPGGVHTGEHRQSRKDGATAVVAEAVATSGNPDARTLDGVAGAAVRFRAP</sequence>
<accession>A0ABW5GTK8</accession>
<dbReference type="RefSeq" id="WP_345407707.1">
    <property type="nucleotide sequence ID" value="NZ_BAABHG010000023.1"/>
</dbReference>
<protein>
    <recommendedName>
        <fullName evidence="4">Secreted protein</fullName>
    </recommendedName>
</protein>
<keyword evidence="3" id="KW-1185">Reference proteome</keyword>
<evidence type="ECO:0000256" key="1">
    <source>
        <dbReference type="SAM" id="MobiDB-lite"/>
    </source>
</evidence>
<reference evidence="3" key="1">
    <citation type="journal article" date="2019" name="Int. J. Syst. Evol. Microbiol.">
        <title>The Global Catalogue of Microorganisms (GCM) 10K type strain sequencing project: providing services to taxonomists for standard genome sequencing and annotation.</title>
        <authorList>
            <consortium name="The Broad Institute Genomics Platform"/>
            <consortium name="The Broad Institute Genome Sequencing Center for Infectious Disease"/>
            <person name="Wu L."/>
            <person name="Ma J."/>
        </authorList>
    </citation>
    <scope>NUCLEOTIDE SEQUENCE [LARGE SCALE GENOMIC DNA]</scope>
    <source>
        <strain evidence="3">CGMCC 4.7643</strain>
    </source>
</reference>
<feature type="region of interest" description="Disordered" evidence="1">
    <location>
        <begin position="45"/>
        <end position="73"/>
    </location>
</feature>
<organism evidence="2 3">
    <name type="scientific">Amycolatopsis samaneae</name>
    <dbReference type="NCBI Taxonomy" id="664691"/>
    <lineage>
        <taxon>Bacteria</taxon>
        <taxon>Bacillati</taxon>
        <taxon>Actinomycetota</taxon>
        <taxon>Actinomycetes</taxon>
        <taxon>Pseudonocardiales</taxon>
        <taxon>Pseudonocardiaceae</taxon>
        <taxon>Amycolatopsis</taxon>
    </lineage>
</organism>
<dbReference type="Proteomes" id="UP001597419">
    <property type="component" value="Unassembled WGS sequence"/>
</dbReference>
<evidence type="ECO:0000313" key="2">
    <source>
        <dbReference type="EMBL" id="MFD2464151.1"/>
    </source>
</evidence>
<evidence type="ECO:0008006" key="4">
    <source>
        <dbReference type="Google" id="ProtNLM"/>
    </source>
</evidence>
<feature type="compositionally biased region" description="Gly residues" evidence="1">
    <location>
        <begin position="53"/>
        <end position="63"/>
    </location>
</feature>